<dbReference type="RefSeq" id="WP_157373137.1">
    <property type="nucleotide sequence ID" value="NZ_LK933975.1"/>
</dbReference>
<dbReference type="Pfam" id="PF17963">
    <property type="entry name" value="Big_9"/>
    <property type="match status" value="1"/>
</dbReference>
<dbReference type="InterPro" id="IPR013783">
    <property type="entry name" value="Ig-like_fold"/>
</dbReference>
<accession>A0AA86WXS1</accession>
<proteinExistence type="predicted"/>
<dbReference type="Proteomes" id="UP000041625">
    <property type="component" value="Unassembled WGS sequence"/>
</dbReference>
<organism evidence="1 2">
    <name type="scientific">Vibrio coralliirubri</name>
    <dbReference type="NCBI Taxonomy" id="1516159"/>
    <lineage>
        <taxon>Bacteria</taxon>
        <taxon>Pseudomonadati</taxon>
        <taxon>Pseudomonadota</taxon>
        <taxon>Gammaproteobacteria</taxon>
        <taxon>Vibrionales</taxon>
        <taxon>Vibrionaceae</taxon>
        <taxon>Vibrio</taxon>
    </lineage>
</organism>
<dbReference type="PROSITE" id="PS51257">
    <property type="entry name" value="PROKAR_LIPOPROTEIN"/>
    <property type="match status" value="1"/>
</dbReference>
<dbReference type="AlphaFoldDB" id="A0AA86WXS1"/>
<dbReference type="Gene3D" id="2.60.40.10">
    <property type="entry name" value="Immunoglobulins"/>
    <property type="match status" value="1"/>
</dbReference>
<reference evidence="1 2" key="1">
    <citation type="submission" date="2014-06" db="EMBL/GenBank/DDBJ databases">
        <authorList>
            <person name="Le Roux F."/>
        </authorList>
    </citation>
    <scope>NUCLEOTIDE SEQUENCE [LARGE SCALE GENOMIC DNA]</scope>
    <source>
        <strain evidence="1 2">J2-31</strain>
    </source>
</reference>
<keyword evidence="2" id="KW-1185">Reference proteome</keyword>
<name>A0AA86WXS1_9VIBR</name>
<comment type="caution">
    <text evidence="1">The sequence shown here is derived from an EMBL/GenBank/DDBJ whole genome shotgun (WGS) entry which is preliminary data.</text>
</comment>
<dbReference type="EMBL" id="CCKJ01000032">
    <property type="protein sequence ID" value="CDT61332.1"/>
    <property type="molecule type" value="Genomic_DNA"/>
</dbReference>
<gene>
    <name evidence="1" type="ORF">VCR31J2_1270547</name>
</gene>
<protein>
    <submittedName>
        <fullName evidence="1">Uncharacterized protein</fullName>
    </submittedName>
</protein>
<evidence type="ECO:0000313" key="1">
    <source>
        <dbReference type="EMBL" id="CDT61332.1"/>
    </source>
</evidence>
<evidence type="ECO:0000313" key="2">
    <source>
        <dbReference type="Proteomes" id="UP000041625"/>
    </source>
</evidence>
<sequence length="793" mass="86044">MLKLYREMLLTVGTSMLFGCGGGSGDSDSASQPMQPTSPSVVSIEASIVQSKALVNMESDTTVHVSSDIDFRLTSVEQVGNGVDCEVTSIDGMTFTTLSDQIGECQFEYKAEPVAQDIYVGQASSLARVSVSETAENNTLPNLSETTNVESTIIIDLSEELESELDTSIYTVSDEITLLGSGSVEVDSLGNTIIYTPTDIGVTRIMYSMTDGTATKLGNIDVAVSDIGNTPPVANDYVREGKLAKDMSVEIDLTDYVSDAEDSVILDTVRAYNAEAEITSTTDHTFTFQSSEPGPHEVAYTVIDGRGGYAVGQVYIEVEPDFSLVQDWEDITVFDDVINGDATFSAPMSKAMADYANEDYINVNVEDGSQGPKHAQIVQMNWEQAKSYCEHRSGRLPLTRELEALATELPYTNHNWPTSTPYWTVDKTLSNEASLVSLVNGAYSNGDTSSGSGYATCVYLDGKIQDFTVADMTSDDTGDGRSTTRFISAILLDPDGNPAPYQDVVFWGTKGNGGFGVQNDQTEYSSETNSDGVATAIFEFTGGYEDKVMAQHGESANFVPVTLEIGGYDPTEPDDWNVSKVLGAKELDMYEPIISSEGTMISLGEHDQYITSISRNNFMGSSFDIVFTVDRTKATKANAGAVNVVLQQVSSVAPDVNSWCDEEIYGSCSWGANNSVGTAGVPAGDNRYLKFAFGYYYNNITVSTSDGKIAEGDQPHHSERVVHYRIVNDEGRIRIYYTLDSNRENWVRSVDVTLESTPIDMNKFYYLGFSGGASSTDADGVIAYITYLSIQDR</sequence>